<name>A0A2W1NN79_9FLAO</name>
<dbReference type="InterPro" id="IPR003439">
    <property type="entry name" value="ABC_transporter-like_ATP-bd"/>
</dbReference>
<feature type="transmembrane region" description="Helical" evidence="9">
    <location>
        <begin position="144"/>
        <end position="162"/>
    </location>
</feature>
<dbReference type="GO" id="GO:0005524">
    <property type="term" value="F:ATP binding"/>
    <property type="evidence" value="ECO:0007669"/>
    <property type="project" value="UniProtKB-KW"/>
</dbReference>
<keyword evidence="3" id="KW-1003">Cell membrane</keyword>
<evidence type="ECO:0000313" key="13">
    <source>
        <dbReference type="Proteomes" id="UP000249248"/>
    </source>
</evidence>
<dbReference type="OrthoDB" id="9780296at2"/>
<dbReference type="Gene3D" id="1.20.1560.10">
    <property type="entry name" value="ABC transporter type 1, transmembrane domain"/>
    <property type="match status" value="1"/>
</dbReference>
<dbReference type="PANTHER" id="PTHR43394">
    <property type="entry name" value="ATP-DEPENDENT PERMEASE MDL1, MITOCHONDRIAL"/>
    <property type="match status" value="1"/>
</dbReference>
<dbReference type="InterPro" id="IPR027417">
    <property type="entry name" value="P-loop_NTPase"/>
</dbReference>
<evidence type="ECO:0000256" key="5">
    <source>
        <dbReference type="ARBA" id="ARBA00022741"/>
    </source>
</evidence>
<feature type="transmembrane region" description="Helical" evidence="9">
    <location>
        <begin position="251"/>
        <end position="273"/>
    </location>
</feature>
<dbReference type="Pfam" id="PF00005">
    <property type="entry name" value="ABC_tran"/>
    <property type="match status" value="1"/>
</dbReference>
<evidence type="ECO:0000256" key="3">
    <source>
        <dbReference type="ARBA" id="ARBA00022475"/>
    </source>
</evidence>
<dbReference type="AlphaFoldDB" id="A0A2W1NN79"/>
<reference evidence="12 13" key="1">
    <citation type="submission" date="2018-06" db="EMBL/GenBank/DDBJ databases">
        <title>The draft genome sequence of Crocinitomix sp. SM1701.</title>
        <authorList>
            <person name="Zhang X."/>
        </authorList>
    </citation>
    <scope>NUCLEOTIDE SEQUENCE [LARGE SCALE GENOMIC DNA]</scope>
    <source>
        <strain evidence="12 13">SM1701</strain>
    </source>
</reference>
<feature type="domain" description="ABC transmembrane type-1" evidence="11">
    <location>
        <begin position="19"/>
        <end position="311"/>
    </location>
</feature>
<dbReference type="InterPro" id="IPR036640">
    <property type="entry name" value="ABC1_TM_sf"/>
</dbReference>
<dbReference type="GO" id="GO:0015421">
    <property type="term" value="F:ABC-type oligopeptide transporter activity"/>
    <property type="evidence" value="ECO:0007669"/>
    <property type="project" value="TreeGrafter"/>
</dbReference>
<dbReference type="Proteomes" id="UP000249248">
    <property type="component" value="Unassembled WGS sequence"/>
</dbReference>
<accession>A0A2W1NN79</accession>
<evidence type="ECO:0000256" key="9">
    <source>
        <dbReference type="SAM" id="Phobius"/>
    </source>
</evidence>
<dbReference type="RefSeq" id="WP_111064390.1">
    <property type="nucleotide sequence ID" value="NZ_JBHUCU010000020.1"/>
</dbReference>
<evidence type="ECO:0000256" key="2">
    <source>
        <dbReference type="ARBA" id="ARBA00022448"/>
    </source>
</evidence>
<proteinExistence type="predicted"/>
<feature type="transmembrane region" description="Helical" evidence="9">
    <location>
        <begin position="285"/>
        <end position="309"/>
    </location>
</feature>
<evidence type="ECO:0000256" key="1">
    <source>
        <dbReference type="ARBA" id="ARBA00004651"/>
    </source>
</evidence>
<protein>
    <submittedName>
        <fullName evidence="12">ABC transporter</fullName>
    </submittedName>
</protein>
<keyword evidence="2" id="KW-0813">Transport</keyword>
<dbReference type="GO" id="GO:0005886">
    <property type="term" value="C:plasma membrane"/>
    <property type="evidence" value="ECO:0007669"/>
    <property type="project" value="UniProtKB-SubCell"/>
</dbReference>
<dbReference type="PROSITE" id="PS50929">
    <property type="entry name" value="ABC_TM1F"/>
    <property type="match status" value="1"/>
</dbReference>
<keyword evidence="5" id="KW-0547">Nucleotide-binding</keyword>
<keyword evidence="13" id="KW-1185">Reference proteome</keyword>
<dbReference type="SMART" id="SM00382">
    <property type="entry name" value="AAA"/>
    <property type="match status" value="1"/>
</dbReference>
<comment type="subcellular location">
    <subcellularLocation>
        <location evidence="1">Cell membrane</location>
        <topology evidence="1">Multi-pass membrane protein</topology>
    </subcellularLocation>
</comment>
<evidence type="ECO:0000259" key="11">
    <source>
        <dbReference type="PROSITE" id="PS50929"/>
    </source>
</evidence>
<dbReference type="PANTHER" id="PTHR43394:SF1">
    <property type="entry name" value="ATP-BINDING CASSETTE SUB-FAMILY B MEMBER 10, MITOCHONDRIAL"/>
    <property type="match status" value="1"/>
</dbReference>
<dbReference type="Pfam" id="PF00664">
    <property type="entry name" value="ABC_membrane"/>
    <property type="match status" value="1"/>
</dbReference>
<keyword evidence="7 9" id="KW-1133">Transmembrane helix</keyword>
<sequence length="590" mass="66270">MSSLYYLNKFLFKYKRYLLLGILFIFISNVFGVMMPGVVKDTINDLVSSDLTNGDVSLGAILKIALMSAGLYVFYSVLKGIFLFYTRQTIIKMSRYIEYDLKNEVYDQYQKLSFNFYKKNATGDLMNRISEDVSKVRMYLGPGIMYTINLVIMSGLIIFVMLRVSPILTLYVLAPLPVMSVLIYFVSFKLNKKSNLVQSEQSKLSTFVQENFSGIRVIKSYIREKESIKNFNTQAVNYKEASLSLAKTSALFMPTIVFLIGLSNIITIYLGILQAREGLINAGEIAQFVIFINMLTWPFASVGWVTSLIQRAAASQARINEFLKETPEIINPSTEKVTFAKEIVFKNVGLVYENSGVRALTDVNFQIKKGETIGVIGKTGSGKSSLAYLLLRLLDPTEGSIKIDGKNLNELNIDSWRDLIGYVPQEHFLFSDSIRNNITFGLKASDIPDEMVFNAAKSAGIHESILEFPAQYETKLGERGINLSGGQKQRISIARALIKQPEFVIFDDCLSAVDNETEELILNAIQNQLKNSTSFIISHRISSIKYADRILVLDEGKIVESGKHDDLLTLNGAYASIYAKQKLSEEINTL</sequence>
<evidence type="ECO:0000256" key="6">
    <source>
        <dbReference type="ARBA" id="ARBA00022840"/>
    </source>
</evidence>
<feature type="transmembrane region" description="Helical" evidence="9">
    <location>
        <begin position="168"/>
        <end position="186"/>
    </location>
</feature>
<feature type="transmembrane region" description="Helical" evidence="9">
    <location>
        <begin position="17"/>
        <end position="39"/>
    </location>
</feature>
<dbReference type="Gene3D" id="3.40.50.300">
    <property type="entry name" value="P-loop containing nucleotide triphosphate hydrolases"/>
    <property type="match status" value="1"/>
</dbReference>
<dbReference type="PROSITE" id="PS50893">
    <property type="entry name" value="ABC_TRANSPORTER_2"/>
    <property type="match status" value="1"/>
</dbReference>
<keyword evidence="6" id="KW-0067">ATP-binding</keyword>
<keyword evidence="8 9" id="KW-0472">Membrane</keyword>
<dbReference type="InterPro" id="IPR017871">
    <property type="entry name" value="ABC_transporter-like_CS"/>
</dbReference>
<evidence type="ECO:0000313" key="12">
    <source>
        <dbReference type="EMBL" id="PZE16028.1"/>
    </source>
</evidence>
<dbReference type="SUPFAM" id="SSF90123">
    <property type="entry name" value="ABC transporter transmembrane region"/>
    <property type="match status" value="1"/>
</dbReference>
<dbReference type="GO" id="GO:0016887">
    <property type="term" value="F:ATP hydrolysis activity"/>
    <property type="evidence" value="ECO:0007669"/>
    <property type="project" value="InterPro"/>
</dbReference>
<dbReference type="InterPro" id="IPR011527">
    <property type="entry name" value="ABC1_TM_dom"/>
</dbReference>
<evidence type="ECO:0000256" key="8">
    <source>
        <dbReference type="ARBA" id="ARBA00023136"/>
    </source>
</evidence>
<dbReference type="SUPFAM" id="SSF52540">
    <property type="entry name" value="P-loop containing nucleoside triphosphate hydrolases"/>
    <property type="match status" value="1"/>
</dbReference>
<evidence type="ECO:0000259" key="10">
    <source>
        <dbReference type="PROSITE" id="PS50893"/>
    </source>
</evidence>
<keyword evidence="4 9" id="KW-0812">Transmembrane</keyword>
<comment type="caution">
    <text evidence="12">The sequence shown here is derived from an EMBL/GenBank/DDBJ whole genome shotgun (WGS) entry which is preliminary data.</text>
</comment>
<evidence type="ECO:0000256" key="7">
    <source>
        <dbReference type="ARBA" id="ARBA00022989"/>
    </source>
</evidence>
<feature type="transmembrane region" description="Helical" evidence="9">
    <location>
        <begin position="59"/>
        <end position="85"/>
    </location>
</feature>
<gene>
    <name evidence="12" type="ORF">DNU06_15380</name>
</gene>
<dbReference type="FunFam" id="3.40.50.300:FF:000221">
    <property type="entry name" value="Multidrug ABC transporter ATP-binding protein"/>
    <property type="match status" value="1"/>
</dbReference>
<dbReference type="EMBL" id="QKSB01000013">
    <property type="protein sequence ID" value="PZE16028.1"/>
    <property type="molecule type" value="Genomic_DNA"/>
</dbReference>
<dbReference type="CDD" id="cd18541">
    <property type="entry name" value="ABC_6TM_TmrB_like"/>
    <property type="match status" value="1"/>
</dbReference>
<evidence type="ECO:0000256" key="4">
    <source>
        <dbReference type="ARBA" id="ARBA00022692"/>
    </source>
</evidence>
<dbReference type="PROSITE" id="PS00211">
    <property type="entry name" value="ABC_TRANSPORTER_1"/>
    <property type="match status" value="1"/>
</dbReference>
<dbReference type="InterPro" id="IPR003593">
    <property type="entry name" value="AAA+_ATPase"/>
</dbReference>
<organism evidence="12 13">
    <name type="scientific">Putridiphycobacter roseus</name>
    <dbReference type="NCBI Taxonomy" id="2219161"/>
    <lineage>
        <taxon>Bacteria</taxon>
        <taxon>Pseudomonadati</taxon>
        <taxon>Bacteroidota</taxon>
        <taxon>Flavobacteriia</taxon>
        <taxon>Flavobacteriales</taxon>
        <taxon>Crocinitomicaceae</taxon>
        <taxon>Putridiphycobacter</taxon>
    </lineage>
</organism>
<dbReference type="InterPro" id="IPR039421">
    <property type="entry name" value="Type_1_exporter"/>
</dbReference>
<feature type="domain" description="ABC transporter" evidence="10">
    <location>
        <begin position="343"/>
        <end position="580"/>
    </location>
</feature>